<dbReference type="AlphaFoldDB" id="A0A0J6IIH1"/>
<name>A0A0J6IIH1_9PSED</name>
<reference evidence="1 2" key="1">
    <citation type="submission" date="2015-02" db="EMBL/GenBank/DDBJ databases">
        <title>Pseudomonas helleri sp. nov. and Pseudomonas weihenstephanensis sp. nov., isolated from raw cows milk.</title>
        <authorList>
            <person name="von Neubeck M."/>
            <person name="Huptas C."/>
            <person name="Wenning M."/>
            <person name="Scherer S."/>
        </authorList>
    </citation>
    <scope>NUCLEOTIDE SEQUENCE [LARGE SCALE GENOMIC DNA]</scope>
    <source>
        <strain evidence="1 2">DSM 29166</strain>
    </source>
</reference>
<evidence type="ECO:0000313" key="2">
    <source>
        <dbReference type="Proteomes" id="UP000036325"/>
    </source>
</evidence>
<dbReference type="STRING" id="1608994.TU86_20095"/>
<sequence>MRAVMGLKLTRVWWAGVLVLLMTGCASVERPDLRQLPERVELNGVPFFRGNANQSGPQVLASMFSEQRIRTTPGLLTKPLKLPGAEDALQSNMEKLVSEYGLLVYPLDKSLSALLTQVAAGYPVMLRFTDGTVWSTPRYAMLVGFNRTKQTVLLRAGMERRRLMDFDKFESAWKDAGGWAVLVVSPGQLPAHVDRARWLKAANDLSRAGQEQASAKAIQALELHK</sequence>
<organism evidence="1 2">
    <name type="scientific">Pseudomonas weihenstephanensis</name>
    <dbReference type="NCBI Taxonomy" id="1608994"/>
    <lineage>
        <taxon>Bacteria</taxon>
        <taxon>Pseudomonadati</taxon>
        <taxon>Pseudomonadota</taxon>
        <taxon>Gammaproteobacteria</taxon>
        <taxon>Pseudomonadales</taxon>
        <taxon>Pseudomonadaceae</taxon>
        <taxon>Pseudomonas</taxon>
    </lineage>
</organism>
<dbReference type="PROSITE" id="PS51257">
    <property type="entry name" value="PROKAR_LIPOPROTEIN"/>
    <property type="match status" value="1"/>
</dbReference>
<comment type="caution">
    <text evidence="1">The sequence shown here is derived from an EMBL/GenBank/DDBJ whole genome shotgun (WGS) entry which is preliminary data.</text>
</comment>
<accession>A0A0J6IIH1</accession>
<evidence type="ECO:0000313" key="1">
    <source>
        <dbReference type="EMBL" id="KMN11957.1"/>
    </source>
</evidence>
<proteinExistence type="predicted"/>
<dbReference type="Proteomes" id="UP000036325">
    <property type="component" value="Unassembled WGS sequence"/>
</dbReference>
<dbReference type="RefSeq" id="WP_048366073.1">
    <property type="nucleotide sequence ID" value="NZ_JYLF01000011.1"/>
</dbReference>
<keyword evidence="1" id="KW-0449">Lipoprotein</keyword>
<dbReference type="PATRIC" id="fig|1608994.3.peg.176"/>
<protein>
    <submittedName>
        <fullName evidence="1">Lipoprotein</fullName>
    </submittedName>
</protein>
<dbReference type="EMBL" id="JYLF01000011">
    <property type="protein sequence ID" value="KMN11957.1"/>
    <property type="molecule type" value="Genomic_DNA"/>
</dbReference>
<gene>
    <name evidence="1" type="ORF">TU86_20095</name>
</gene>